<proteinExistence type="inferred from homology"/>
<evidence type="ECO:0000256" key="7">
    <source>
        <dbReference type="SAM" id="Phobius"/>
    </source>
</evidence>
<dbReference type="Proteomes" id="UP000704611">
    <property type="component" value="Unassembled WGS sequence"/>
</dbReference>
<dbReference type="InterPro" id="IPR039428">
    <property type="entry name" value="NUOK/Mnh_C1-like"/>
</dbReference>
<evidence type="ECO:0000256" key="5">
    <source>
        <dbReference type="ARBA" id="ARBA00022989"/>
    </source>
</evidence>
<dbReference type="Pfam" id="PF00420">
    <property type="entry name" value="Oxidored_q2"/>
    <property type="match status" value="1"/>
</dbReference>
<evidence type="ECO:0000313" key="8">
    <source>
        <dbReference type="EMBL" id="MBV2128592.1"/>
    </source>
</evidence>
<dbReference type="RefSeq" id="WP_217668109.1">
    <property type="nucleotide sequence ID" value="NZ_JAHRID010000002.1"/>
</dbReference>
<dbReference type="EC" id="1.6.5.11" evidence="8"/>
<gene>
    <name evidence="8" type="ORF">KQY15_05730</name>
</gene>
<feature type="transmembrane region" description="Helical" evidence="7">
    <location>
        <begin position="36"/>
        <end position="58"/>
    </location>
</feature>
<sequence length="120" mass="12474">MAASDSSVMFFMITAASLIAIGLYGFISGPEVLRRVLALNIISAGVFMLMVVLAYRGTVPGAANGLVDPVLHALVLTGLVVAVSATAFALALLARLSQASSAPTVPHKRTLQKAQQEVEH</sequence>
<evidence type="ECO:0000256" key="2">
    <source>
        <dbReference type="ARBA" id="ARBA00010388"/>
    </source>
</evidence>
<evidence type="ECO:0000256" key="1">
    <source>
        <dbReference type="ARBA" id="ARBA00004651"/>
    </source>
</evidence>
<keyword evidence="3" id="KW-1003">Cell membrane</keyword>
<dbReference type="InterPro" id="IPR050601">
    <property type="entry name" value="CPA3_antiporter_subunitC"/>
</dbReference>
<dbReference type="PANTHER" id="PTHR34583:SF2">
    <property type="entry name" value="ANTIPORTER SUBUNIT MNHC2-RELATED"/>
    <property type="match status" value="1"/>
</dbReference>
<organism evidence="8 9">
    <name type="scientific">Arsukibacterium indicum</name>
    <dbReference type="NCBI Taxonomy" id="2848612"/>
    <lineage>
        <taxon>Bacteria</taxon>
        <taxon>Pseudomonadati</taxon>
        <taxon>Pseudomonadota</taxon>
        <taxon>Gammaproteobacteria</taxon>
        <taxon>Chromatiales</taxon>
        <taxon>Chromatiaceae</taxon>
        <taxon>Arsukibacterium</taxon>
    </lineage>
</organism>
<comment type="caution">
    <text evidence="8">The sequence shown here is derived from an EMBL/GenBank/DDBJ whole genome shotgun (WGS) entry which is preliminary data.</text>
</comment>
<dbReference type="PANTHER" id="PTHR34583">
    <property type="entry name" value="ANTIPORTER SUBUNIT MNHC2-RELATED"/>
    <property type="match status" value="1"/>
</dbReference>
<feature type="transmembrane region" description="Helical" evidence="7">
    <location>
        <begin position="70"/>
        <end position="93"/>
    </location>
</feature>
<keyword evidence="9" id="KW-1185">Reference proteome</keyword>
<accession>A0ABS6MIG6</accession>
<keyword evidence="5 7" id="KW-1133">Transmembrane helix</keyword>
<dbReference type="EMBL" id="JAHRID010000002">
    <property type="protein sequence ID" value="MBV2128592.1"/>
    <property type="molecule type" value="Genomic_DNA"/>
</dbReference>
<reference evidence="8 9" key="1">
    <citation type="submission" date="2021-06" db="EMBL/GenBank/DDBJ databases">
        <title>Rheinheimera indica sp. nov., isolated from deep-sea sediment.</title>
        <authorList>
            <person name="Wang Z."/>
            <person name="Zhang X.-Y."/>
        </authorList>
    </citation>
    <scope>NUCLEOTIDE SEQUENCE [LARGE SCALE GENOMIC DNA]</scope>
    <source>
        <strain evidence="8 9">SM2107</strain>
    </source>
</reference>
<keyword evidence="6 7" id="KW-0472">Membrane</keyword>
<protein>
    <submittedName>
        <fullName evidence="8">NADH-quinone oxidoreductase subunit K</fullName>
        <ecNumber evidence="8">1.6.5.11</ecNumber>
    </submittedName>
</protein>
<evidence type="ECO:0000313" key="9">
    <source>
        <dbReference type="Proteomes" id="UP000704611"/>
    </source>
</evidence>
<comment type="similarity">
    <text evidence="2">Belongs to the CPA3 antiporters (TC 2.A.63) subunit C family.</text>
</comment>
<keyword evidence="8" id="KW-0560">Oxidoreductase</keyword>
<evidence type="ECO:0000256" key="4">
    <source>
        <dbReference type="ARBA" id="ARBA00022692"/>
    </source>
</evidence>
<evidence type="ECO:0000256" key="6">
    <source>
        <dbReference type="ARBA" id="ARBA00023136"/>
    </source>
</evidence>
<feature type="transmembrane region" description="Helical" evidence="7">
    <location>
        <begin position="6"/>
        <end position="27"/>
    </location>
</feature>
<comment type="subcellular location">
    <subcellularLocation>
        <location evidence="1">Cell membrane</location>
        <topology evidence="1">Multi-pass membrane protein</topology>
    </subcellularLocation>
</comment>
<evidence type="ECO:0000256" key="3">
    <source>
        <dbReference type="ARBA" id="ARBA00022475"/>
    </source>
</evidence>
<name>A0ABS6MIG6_9GAMM</name>
<keyword evidence="4 7" id="KW-0812">Transmembrane</keyword>
<dbReference type="GO" id="GO:0016491">
    <property type="term" value="F:oxidoreductase activity"/>
    <property type="evidence" value="ECO:0007669"/>
    <property type="project" value="UniProtKB-KW"/>
</dbReference>